<evidence type="ECO:0000313" key="2">
    <source>
        <dbReference type="EMBL" id="MBR7826197.1"/>
    </source>
</evidence>
<gene>
    <name evidence="2" type="ORF">KDK95_07780</name>
</gene>
<accession>A0A941IHX9</accession>
<dbReference type="CDD" id="cd00093">
    <property type="entry name" value="HTH_XRE"/>
    <property type="match status" value="1"/>
</dbReference>
<feature type="domain" description="HTH cro/C1-type" evidence="1">
    <location>
        <begin position="19"/>
        <end position="76"/>
    </location>
</feature>
<dbReference type="Gene3D" id="1.10.260.40">
    <property type="entry name" value="lambda repressor-like DNA-binding domains"/>
    <property type="match status" value="1"/>
</dbReference>
<dbReference type="EMBL" id="JAGSOH010000014">
    <property type="protein sequence ID" value="MBR7826197.1"/>
    <property type="molecule type" value="Genomic_DNA"/>
</dbReference>
<dbReference type="Pfam" id="PF19054">
    <property type="entry name" value="DUF5753"/>
    <property type="match status" value="1"/>
</dbReference>
<dbReference type="InterPro" id="IPR001387">
    <property type="entry name" value="Cro/C1-type_HTH"/>
</dbReference>
<dbReference type="AlphaFoldDB" id="A0A941IHX9"/>
<reference evidence="2" key="1">
    <citation type="submission" date="2021-04" db="EMBL/GenBank/DDBJ databases">
        <title>Genome based classification of Actinospica acidithermotolerans sp. nov., an actinobacterium isolated from an Indonesian hot spring.</title>
        <authorList>
            <person name="Kusuma A.B."/>
            <person name="Putra K.E."/>
            <person name="Nafisah S."/>
            <person name="Loh J."/>
            <person name="Nouioui I."/>
            <person name="Goodfellow M."/>
        </authorList>
    </citation>
    <scope>NUCLEOTIDE SEQUENCE</scope>
    <source>
        <strain evidence="2">MGRD01-02</strain>
    </source>
</reference>
<dbReference type="InterPro" id="IPR010982">
    <property type="entry name" value="Lambda_DNA-bd_dom_sf"/>
</dbReference>
<dbReference type="PROSITE" id="PS50943">
    <property type="entry name" value="HTH_CROC1"/>
    <property type="match status" value="1"/>
</dbReference>
<name>A0A941IHX9_9ACTN</name>
<organism evidence="2 3">
    <name type="scientific">Actinospica acidithermotolerans</name>
    <dbReference type="NCBI Taxonomy" id="2828514"/>
    <lineage>
        <taxon>Bacteria</taxon>
        <taxon>Bacillati</taxon>
        <taxon>Actinomycetota</taxon>
        <taxon>Actinomycetes</taxon>
        <taxon>Catenulisporales</taxon>
        <taxon>Actinospicaceae</taxon>
        <taxon>Actinospica</taxon>
    </lineage>
</organism>
<dbReference type="SMART" id="SM00530">
    <property type="entry name" value="HTH_XRE"/>
    <property type="match status" value="1"/>
</dbReference>
<dbReference type="InterPro" id="IPR043917">
    <property type="entry name" value="DUF5753"/>
</dbReference>
<sequence>MADGTAASDPRVRQFARELRLLREASGLLGEEVASRLGWSASKISRIETGRIPVSPGDLGRLVELYGLPQERADWLQTLSKQVSAKGWWDAFADAVPPGYTTLLKAEADSSAVHCYCAVVPHALLQTIEYSRAVILASTLPPPSKEVERRLDIVRRRQDALDADSADREPIRLAAVLDESVILRITASAEASGDYEVAAGQLEHLIALTSHPTVEIRVLGLASGPPPISSGAFTLLTPFTGASPDLVCFENKSRAFFISEEGEVQSYAQDFERLGAMALSAAESVARLEAALDLCRGGRS</sequence>
<keyword evidence="3" id="KW-1185">Reference proteome</keyword>
<dbReference type="SUPFAM" id="SSF47413">
    <property type="entry name" value="lambda repressor-like DNA-binding domains"/>
    <property type="match status" value="1"/>
</dbReference>
<evidence type="ECO:0000313" key="3">
    <source>
        <dbReference type="Proteomes" id="UP000676325"/>
    </source>
</evidence>
<dbReference type="RefSeq" id="WP_212517348.1">
    <property type="nucleotide sequence ID" value="NZ_JAGSOH010000014.1"/>
</dbReference>
<dbReference type="Pfam" id="PF13560">
    <property type="entry name" value="HTH_31"/>
    <property type="match status" value="1"/>
</dbReference>
<evidence type="ECO:0000259" key="1">
    <source>
        <dbReference type="PROSITE" id="PS50943"/>
    </source>
</evidence>
<comment type="caution">
    <text evidence="2">The sequence shown here is derived from an EMBL/GenBank/DDBJ whole genome shotgun (WGS) entry which is preliminary data.</text>
</comment>
<protein>
    <submittedName>
        <fullName evidence="2">Helix-turn-helix domain-containing protein</fullName>
    </submittedName>
</protein>
<dbReference type="Proteomes" id="UP000676325">
    <property type="component" value="Unassembled WGS sequence"/>
</dbReference>
<proteinExistence type="predicted"/>
<dbReference type="GO" id="GO:0003677">
    <property type="term" value="F:DNA binding"/>
    <property type="evidence" value="ECO:0007669"/>
    <property type="project" value="InterPro"/>
</dbReference>